<sequence>TRLMVSPMRTQSPTGSAPPAVGDAAAAAGAGLRPASSSSSELSLPYRTFLCGFCDWLGAGMAPRFSMSECTRQSLISVRKLLPYALY</sequence>
<evidence type="ECO:0000313" key="3">
    <source>
        <dbReference type="Proteomes" id="UP001432027"/>
    </source>
</evidence>
<feature type="non-terminal residue" evidence="2">
    <location>
        <position position="1"/>
    </location>
</feature>
<dbReference type="AlphaFoldDB" id="A0AAV5S6D3"/>
<feature type="region of interest" description="Disordered" evidence="1">
    <location>
        <begin position="1"/>
        <end position="22"/>
    </location>
</feature>
<name>A0AAV5S6D3_9BILA</name>
<comment type="caution">
    <text evidence="2">The sequence shown here is derived from an EMBL/GenBank/DDBJ whole genome shotgun (WGS) entry which is preliminary data.</text>
</comment>
<dbReference type="Proteomes" id="UP001432027">
    <property type="component" value="Unassembled WGS sequence"/>
</dbReference>
<keyword evidence="3" id="KW-1185">Reference proteome</keyword>
<dbReference type="EMBL" id="BTSX01000001">
    <property type="protein sequence ID" value="GMS77898.1"/>
    <property type="molecule type" value="Genomic_DNA"/>
</dbReference>
<protein>
    <submittedName>
        <fullName evidence="2">Uncharacterized protein</fullName>
    </submittedName>
</protein>
<accession>A0AAV5S6D3</accession>
<reference evidence="2" key="1">
    <citation type="submission" date="2023-10" db="EMBL/GenBank/DDBJ databases">
        <title>Genome assembly of Pristionchus species.</title>
        <authorList>
            <person name="Yoshida K."/>
            <person name="Sommer R.J."/>
        </authorList>
    </citation>
    <scope>NUCLEOTIDE SEQUENCE</scope>
    <source>
        <strain evidence="2">RS0144</strain>
    </source>
</reference>
<proteinExistence type="predicted"/>
<gene>
    <name evidence="2" type="ORF">PENTCL1PPCAC_73</name>
</gene>
<organism evidence="2 3">
    <name type="scientific">Pristionchus entomophagus</name>
    <dbReference type="NCBI Taxonomy" id="358040"/>
    <lineage>
        <taxon>Eukaryota</taxon>
        <taxon>Metazoa</taxon>
        <taxon>Ecdysozoa</taxon>
        <taxon>Nematoda</taxon>
        <taxon>Chromadorea</taxon>
        <taxon>Rhabditida</taxon>
        <taxon>Rhabditina</taxon>
        <taxon>Diplogasteromorpha</taxon>
        <taxon>Diplogasteroidea</taxon>
        <taxon>Neodiplogasteridae</taxon>
        <taxon>Pristionchus</taxon>
    </lineage>
</organism>
<evidence type="ECO:0000313" key="2">
    <source>
        <dbReference type="EMBL" id="GMS77898.1"/>
    </source>
</evidence>
<evidence type="ECO:0000256" key="1">
    <source>
        <dbReference type="SAM" id="MobiDB-lite"/>
    </source>
</evidence>